<dbReference type="Proteomes" id="UP000235786">
    <property type="component" value="Unassembled WGS sequence"/>
</dbReference>
<gene>
    <name evidence="1" type="ORF">L207DRAFT_530731</name>
</gene>
<name>A0A2J6RLF4_HYAVF</name>
<sequence length="233" mass="26169">MASTSPTNTNSSPKAISFKDLPWELRQLIYPHALELQPGLQAPPLLLALASEPHLYEEAREVYKRVNFVLNYRTEAAFRAMAPEALLEIPNLTVVWERDRSSVYLHRENTVATAIGTLYGPNNLETITFDLTGAGPFDNFFIDPWIDAAWSLIIGAEGSVHKSTLIVENTKAGSRKRRRETRLLQLFFVMLGLAPRQQAPPPGTDFRVWVWEGNGSEMLTSAQSFTRAMINPN</sequence>
<organism evidence="1 2">
    <name type="scientific">Hyaloscypha variabilis (strain UAMH 11265 / GT02V1 / F)</name>
    <name type="common">Meliniomyces variabilis</name>
    <dbReference type="NCBI Taxonomy" id="1149755"/>
    <lineage>
        <taxon>Eukaryota</taxon>
        <taxon>Fungi</taxon>
        <taxon>Dikarya</taxon>
        <taxon>Ascomycota</taxon>
        <taxon>Pezizomycotina</taxon>
        <taxon>Leotiomycetes</taxon>
        <taxon>Helotiales</taxon>
        <taxon>Hyaloscyphaceae</taxon>
        <taxon>Hyaloscypha</taxon>
        <taxon>Hyaloscypha variabilis</taxon>
    </lineage>
</organism>
<accession>A0A2J6RLF4</accession>
<reference evidence="1 2" key="1">
    <citation type="submission" date="2016-04" db="EMBL/GenBank/DDBJ databases">
        <title>A degradative enzymes factory behind the ericoid mycorrhizal symbiosis.</title>
        <authorList>
            <consortium name="DOE Joint Genome Institute"/>
            <person name="Martino E."/>
            <person name="Morin E."/>
            <person name="Grelet G."/>
            <person name="Kuo A."/>
            <person name="Kohler A."/>
            <person name="Daghino S."/>
            <person name="Barry K."/>
            <person name="Choi C."/>
            <person name="Cichocki N."/>
            <person name="Clum A."/>
            <person name="Copeland A."/>
            <person name="Hainaut M."/>
            <person name="Haridas S."/>
            <person name="Labutti K."/>
            <person name="Lindquist E."/>
            <person name="Lipzen A."/>
            <person name="Khouja H.-R."/>
            <person name="Murat C."/>
            <person name="Ohm R."/>
            <person name="Olson A."/>
            <person name="Spatafora J."/>
            <person name="Veneault-Fourrey C."/>
            <person name="Henrissat B."/>
            <person name="Grigoriev I."/>
            <person name="Martin F."/>
            <person name="Perotto S."/>
        </authorList>
    </citation>
    <scope>NUCLEOTIDE SEQUENCE [LARGE SCALE GENOMIC DNA]</scope>
    <source>
        <strain evidence="1 2">F</strain>
    </source>
</reference>
<evidence type="ECO:0000313" key="2">
    <source>
        <dbReference type="Proteomes" id="UP000235786"/>
    </source>
</evidence>
<evidence type="ECO:0000313" key="1">
    <source>
        <dbReference type="EMBL" id="PMD39309.1"/>
    </source>
</evidence>
<dbReference type="OrthoDB" id="3526778at2759"/>
<protein>
    <submittedName>
        <fullName evidence="1">Uncharacterized protein</fullName>
    </submittedName>
</protein>
<proteinExistence type="predicted"/>
<dbReference type="EMBL" id="KZ613947">
    <property type="protein sequence ID" value="PMD39309.1"/>
    <property type="molecule type" value="Genomic_DNA"/>
</dbReference>
<keyword evidence="2" id="KW-1185">Reference proteome</keyword>
<dbReference type="AlphaFoldDB" id="A0A2J6RLF4"/>